<comment type="caution">
    <text evidence="1">The sequence shown here is derived from an EMBL/GenBank/DDBJ whole genome shotgun (WGS) entry which is preliminary data.</text>
</comment>
<reference evidence="1" key="1">
    <citation type="submission" date="2023-05" db="EMBL/GenBank/DDBJ databases">
        <title>Nepenthes gracilis genome sequencing.</title>
        <authorList>
            <person name="Fukushima K."/>
        </authorList>
    </citation>
    <scope>NUCLEOTIDE SEQUENCE</scope>
    <source>
        <strain evidence="1">SING2019-196</strain>
    </source>
</reference>
<name>A0AAD3TMV2_NEPGR</name>
<sequence length="197" mass="20967">MPSSSPIAPGTAGVMAVQVLYHSQRCPYHLSCSNSFLLGANNATRNALVAMVLCLAAPLSRLTVPLSRSCRSLITPSSSRVTCCAPSTPLLRLIVLVSHWCLVQHLPCLPSSTGVGPVLVRYGLSCSISSFVRLKSAGVAPQECPCHVSVTPSSSLVTPMLVPCFFQQHPRRLSCFTSSIVLPSSAPRNSPVELVRR</sequence>
<accession>A0AAD3TMV2</accession>
<evidence type="ECO:0000313" key="1">
    <source>
        <dbReference type="EMBL" id="GMH31802.1"/>
    </source>
</evidence>
<protein>
    <submittedName>
        <fullName evidence="1">Uncharacterized protein</fullName>
    </submittedName>
</protein>
<organism evidence="1 2">
    <name type="scientific">Nepenthes gracilis</name>
    <name type="common">Slender pitcher plant</name>
    <dbReference type="NCBI Taxonomy" id="150966"/>
    <lineage>
        <taxon>Eukaryota</taxon>
        <taxon>Viridiplantae</taxon>
        <taxon>Streptophyta</taxon>
        <taxon>Embryophyta</taxon>
        <taxon>Tracheophyta</taxon>
        <taxon>Spermatophyta</taxon>
        <taxon>Magnoliopsida</taxon>
        <taxon>eudicotyledons</taxon>
        <taxon>Gunneridae</taxon>
        <taxon>Pentapetalae</taxon>
        <taxon>Caryophyllales</taxon>
        <taxon>Nepenthaceae</taxon>
        <taxon>Nepenthes</taxon>
    </lineage>
</organism>
<evidence type="ECO:0000313" key="2">
    <source>
        <dbReference type="Proteomes" id="UP001279734"/>
    </source>
</evidence>
<dbReference type="EMBL" id="BSYO01000041">
    <property type="protein sequence ID" value="GMH31802.1"/>
    <property type="molecule type" value="Genomic_DNA"/>
</dbReference>
<dbReference type="AlphaFoldDB" id="A0AAD3TMV2"/>
<dbReference type="Proteomes" id="UP001279734">
    <property type="component" value="Unassembled WGS sequence"/>
</dbReference>
<proteinExistence type="predicted"/>
<keyword evidence="2" id="KW-1185">Reference proteome</keyword>
<gene>
    <name evidence="1" type="ORF">Nepgr_033646</name>
</gene>